<sequence length="143" mass="14695">MGTIWCDVPFSAVGGRRHELLGDAGLRCSDAPVGDASVVSGGREALAEAFVVVRQRADLTAQGHVGGGDAYDVGICPALLQLDDLAQEFGDALALVGDLGVGGLEGIFGVQRALTPGSLDHLVLGFLGIGPEGPFQLVSLRWQ</sequence>
<gene>
    <name evidence="1" type="ORF">GCM10023086_58370</name>
</gene>
<evidence type="ECO:0000313" key="2">
    <source>
        <dbReference type="Proteomes" id="UP001501115"/>
    </source>
</evidence>
<keyword evidence="2" id="KW-1185">Reference proteome</keyword>
<name>A0ABP8GSF7_9ACTN</name>
<organism evidence="1 2">
    <name type="scientific">Streptomyces venetus</name>
    <dbReference type="NCBI Taxonomy" id="1701086"/>
    <lineage>
        <taxon>Bacteria</taxon>
        <taxon>Bacillati</taxon>
        <taxon>Actinomycetota</taxon>
        <taxon>Actinomycetes</taxon>
        <taxon>Kitasatosporales</taxon>
        <taxon>Streptomycetaceae</taxon>
        <taxon>Streptomyces</taxon>
    </lineage>
</organism>
<evidence type="ECO:0000313" key="1">
    <source>
        <dbReference type="EMBL" id="GAA4329302.1"/>
    </source>
</evidence>
<protein>
    <submittedName>
        <fullName evidence="1">Uncharacterized protein</fullName>
    </submittedName>
</protein>
<accession>A0ABP8GSF7</accession>
<dbReference type="EMBL" id="BAABET010000010">
    <property type="protein sequence ID" value="GAA4329302.1"/>
    <property type="molecule type" value="Genomic_DNA"/>
</dbReference>
<comment type="caution">
    <text evidence="1">The sequence shown here is derived from an EMBL/GenBank/DDBJ whole genome shotgun (WGS) entry which is preliminary data.</text>
</comment>
<reference evidence="2" key="1">
    <citation type="journal article" date="2019" name="Int. J. Syst. Evol. Microbiol.">
        <title>The Global Catalogue of Microorganisms (GCM) 10K type strain sequencing project: providing services to taxonomists for standard genome sequencing and annotation.</title>
        <authorList>
            <consortium name="The Broad Institute Genomics Platform"/>
            <consortium name="The Broad Institute Genome Sequencing Center for Infectious Disease"/>
            <person name="Wu L."/>
            <person name="Ma J."/>
        </authorList>
    </citation>
    <scope>NUCLEOTIDE SEQUENCE [LARGE SCALE GENOMIC DNA]</scope>
    <source>
        <strain evidence="2">JCM 31290</strain>
    </source>
</reference>
<dbReference type="RefSeq" id="WP_345664676.1">
    <property type="nucleotide sequence ID" value="NZ_BAABET010000010.1"/>
</dbReference>
<proteinExistence type="predicted"/>
<dbReference type="Proteomes" id="UP001501115">
    <property type="component" value="Unassembled WGS sequence"/>
</dbReference>